<name>A0A1J4K283_9EUKA</name>
<keyword evidence="8" id="KW-1185">Reference proteome</keyword>
<keyword evidence="2" id="KW-0238">DNA-binding</keyword>
<dbReference type="RefSeq" id="XP_068358689.1">
    <property type="nucleotide sequence ID" value="XM_068505054.1"/>
</dbReference>
<evidence type="ECO:0000256" key="1">
    <source>
        <dbReference type="ARBA" id="ARBA00023015"/>
    </source>
</evidence>
<dbReference type="InterPro" id="IPR009057">
    <property type="entry name" value="Homeodomain-like_sf"/>
</dbReference>
<feature type="domain" description="Myb-like" evidence="5">
    <location>
        <begin position="66"/>
        <end position="116"/>
    </location>
</feature>
<dbReference type="SUPFAM" id="SSF46689">
    <property type="entry name" value="Homeodomain-like"/>
    <property type="match status" value="1"/>
</dbReference>
<evidence type="ECO:0000313" key="7">
    <source>
        <dbReference type="EMBL" id="OHT05553.1"/>
    </source>
</evidence>
<dbReference type="GO" id="GO:0000978">
    <property type="term" value="F:RNA polymerase II cis-regulatory region sequence-specific DNA binding"/>
    <property type="evidence" value="ECO:0007669"/>
    <property type="project" value="TreeGrafter"/>
</dbReference>
<keyword evidence="1" id="KW-0805">Transcription regulation</keyword>
<evidence type="ECO:0000256" key="2">
    <source>
        <dbReference type="ARBA" id="ARBA00023125"/>
    </source>
</evidence>
<dbReference type="GeneID" id="94839758"/>
<dbReference type="InterPro" id="IPR051575">
    <property type="entry name" value="Myb-like_DNA-bd"/>
</dbReference>
<dbReference type="InterPro" id="IPR017930">
    <property type="entry name" value="Myb_dom"/>
</dbReference>
<dbReference type="PROSITE" id="PS50090">
    <property type="entry name" value="MYB_LIKE"/>
    <property type="match status" value="2"/>
</dbReference>
<dbReference type="EMBL" id="MLAK01000753">
    <property type="protein sequence ID" value="OHT05553.1"/>
    <property type="molecule type" value="Genomic_DNA"/>
</dbReference>
<dbReference type="Gene3D" id="1.10.10.60">
    <property type="entry name" value="Homeodomain-like"/>
    <property type="match status" value="2"/>
</dbReference>
<keyword evidence="4" id="KW-0539">Nucleus</keyword>
<dbReference type="GO" id="GO:0019185">
    <property type="term" value="C:snRNA-activating protein complex"/>
    <property type="evidence" value="ECO:0007669"/>
    <property type="project" value="TreeGrafter"/>
</dbReference>
<evidence type="ECO:0000313" key="8">
    <source>
        <dbReference type="Proteomes" id="UP000179807"/>
    </source>
</evidence>
<organism evidence="7 8">
    <name type="scientific">Tritrichomonas foetus</name>
    <dbReference type="NCBI Taxonomy" id="1144522"/>
    <lineage>
        <taxon>Eukaryota</taxon>
        <taxon>Metamonada</taxon>
        <taxon>Parabasalia</taxon>
        <taxon>Tritrichomonadida</taxon>
        <taxon>Tritrichomonadidae</taxon>
        <taxon>Tritrichomonas</taxon>
    </lineage>
</organism>
<dbReference type="Proteomes" id="UP000179807">
    <property type="component" value="Unassembled WGS sequence"/>
</dbReference>
<dbReference type="PROSITE" id="PS51294">
    <property type="entry name" value="HTH_MYB"/>
    <property type="match status" value="2"/>
</dbReference>
<evidence type="ECO:0000256" key="4">
    <source>
        <dbReference type="ARBA" id="ARBA00023242"/>
    </source>
</evidence>
<dbReference type="VEuPathDB" id="TrichDB:TRFO_26617"/>
<dbReference type="CDD" id="cd00167">
    <property type="entry name" value="SANT"/>
    <property type="match status" value="1"/>
</dbReference>
<keyword evidence="3" id="KW-0804">Transcription</keyword>
<dbReference type="AlphaFoldDB" id="A0A1J4K283"/>
<feature type="domain" description="HTH myb-type" evidence="6">
    <location>
        <begin position="70"/>
        <end position="120"/>
    </location>
</feature>
<dbReference type="SMART" id="SM00717">
    <property type="entry name" value="SANT"/>
    <property type="match status" value="2"/>
</dbReference>
<dbReference type="PANTHER" id="PTHR46621">
    <property type="entry name" value="SNRNA-ACTIVATING PROTEIN COMPLEX SUBUNIT 4"/>
    <property type="match status" value="1"/>
</dbReference>
<evidence type="ECO:0008006" key="9">
    <source>
        <dbReference type="Google" id="ProtNLM"/>
    </source>
</evidence>
<feature type="domain" description="Myb-like" evidence="5">
    <location>
        <begin position="20"/>
        <end position="65"/>
    </location>
</feature>
<dbReference type="GO" id="GO:0042795">
    <property type="term" value="P:snRNA transcription by RNA polymerase II"/>
    <property type="evidence" value="ECO:0007669"/>
    <property type="project" value="TreeGrafter"/>
</dbReference>
<evidence type="ECO:0000259" key="5">
    <source>
        <dbReference type="PROSITE" id="PS50090"/>
    </source>
</evidence>
<reference evidence="7" key="1">
    <citation type="submission" date="2016-10" db="EMBL/GenBank/DDBJ databases">
        <authorList>
            <person name="Benchimol M."/>
            <person name="Almeida L.G."/>
            <person name="Vasconcelos A.T."/>
            <person name="Perreira-Neves A."/>
            <person name="Rosa I.A."/>
            <person name="Tasca T."/>
            <person name="Bogo M.R."/>
            <person name="de Souza W."/>
        </authorList>
    </citation>
    <scope>NUCLEOTIDE SEQUENCE [LARGE SCALE GENOMIC DNA]</scope>
    <source>
        <strain evidence="7">K</strain>
    </source>
</reference>
<dbReference type="PANTHER" id="PTHR46621:SF1">
    <property type="entry name" value="SNRNA-ACTIVATING PROTEIN COMPLEX SUBUNIT 4"/>
    <property type="match status" value="1"/>
</dbReference>
<accession>A0A1J4K283</accession>
<evidence type="ECO:0000256" key="3">
    <source>
        <dbReference type="ARBA" id="ARBA00023163"/>
    </source>
</evidence>
<sequence>MQETVDDIPTNAGEGSLGCQRARFTAEEDEKLLRLQKQQYDWNEISRQLGNRSARQCRERFQNYLDPELNTSNWTPDEDELLLQKESEMGKKWKKMMPYFQNRSNVNIKNRFATLQNRKKANERLNSYSNSHLSNSPNSPNNFKETISNPMNNMNLLGSSLSQLNPMNIMQMNNANFNNMNTMNQMNNMNSINNMCNAGINNQESSIMHQMQMQFQQQFRQMQPGYNSFQQQMSNPNQQMNNPQMNNQQMNNPQMNNPQMNNPQMNNPQMNNPQMNNPQINFQMNAPMNNSGNYQMMNMSNRNPHFIPRSQPSPNQFQFKPQYQEQPKQSIFQQQPLQQPSMQCFNKENSMLPISGRPMDAYALKESERIVQNQDVNSEPEATPPQELNFAHADQIIEDIFGDEQEIQMRWNFLDNEVSQTNQINNFNSFFNGTTLF</sequence>
<proteinExistence type="predicted"/>
<protein>
    <recommendedName>
        <fullName evidence="9">Myb-like DNA-binding domain containing protein</fullName>
    </recommendedName>
</protein>
<feature type="domain" description="HTH myb-type" evidence="6">
    <location>
        <begin position="19"/>
        <end position="69"/>
    </location>
</feature>
<dbReference type="GO" id="GO:0042796">
    <property type="term" value="P:snRNA transcription by RNA polymerase III"/>
    <property type="evidence" value="ECO:0007669"/>
    <property type="project" value="TreeGrafter"/>
</dbReference>
<gene>
    <name evidence="7" type="ORF">TRFO_26617</name>
</gene>
<dbReference type="InterPro" id="IPR001005">
    <property type="entry name" value="SANT/Myb"/>
</dbReference>
<dbReference type="Pfam" id="PF13921">
    <property type="entry name" value="Myb_DNA-bind_6"/>
    <property type="match status" value="1"/>
</dbReference>
<comment type="caution">
    <text evidence="7">The sequence shown here is derived from an EMBL/GenBank/DDBJ whole genome shotgun (WGS) entry which is preliminary data.</text>
</comment>
<dbReference type="GO" id="GO:0001006">
    <property type="term" value="F:RNA polymerase III type 3 promoter sequence-specific DNA binding"/>
    <property type="evidence" value="ECO:0007669"/>
    <property type="project" value="TreeGrafter"/>
</dbReference>
<evidence type="ECO:0000259" key="6">
    <source>
        <dbReference type="PROSITE" id="PS51294"/>
    </source>
</evidence>